<dbReference type="Proteomes" id="UP001358417">
    <property type="component" value="Unassembled WGS sequence"/>
</dbReference>
<gene>
    <name evidence="2" type="ORF">LTR84_011758</name>
</gene>
<dbReference type="EMBL" id="JAVRRD010000006">
    <property type="protein sequence ID" value="KAK5057757.1"/>
    <property type="molecule type" value="Genomic_DNA"/>
</dbReference>
<keyword evidence="1" id="KW-1133">Transmembrane helix</keyword>
<sequence>MTGTLAQPLDAETKGRIGRAFFGETFEMKGGLEAFQDYFDFYENELSWLKASLPPGADQIPGIIPQTHDELLTFALMLGDNAHRDRREARAMLKSQMDLLNVNDWELDRSIDTTLRLWLQINVREAGSGTSIPEVHWEDDQSLEHFLGSLFPVEEWDLGARERRLNPQFTVANMVEICDLKISWTTSLEDHLRLERWDKQKVLWIFPHKRTLCALLAEAGSPSGRKCPIPLSVIRETIQTLDLLFPFWDQHTKAFLKREGQTFHEIIAAPQHGRRMHLLDFPHWKVRLLDVYEEIYQSPPVSITQLWRDRRNPQLWSTFWTAVVILLLTLLCTVFAVISTIASSLQAWLAWKAWQAQLNSSV</sequence>
<keyword evidence="1" id="KW-0472">Membrane</keyword>
<feature type="transmembrane region" description="Helical" evidence="1">
    <location>
        <begin position="319"/>
        <end position="342"/>
    </location>
</feature>
<dbReference type="GeneID" id="89979908"/>
<dbReference type="AlphaFoldDB" id="A0AAV9NGW5"/>
<keyword evidence="1" id="KW-0812">Transmembrane</keyword>
<name>A0AAV9NGW5_9EURO</name>
<comment type="caution">
    <text evidence="2">The sequence shown here is derived from an EMBL/GenBank/DDBJ whole genome shotgun (WGS) entry which is preliminary data.</text>
</comment>
<organism evidence="2 3">
    <name type="scientific">Exophiala bonariae</name>
    <dbReference type="NCBI Taxonomy" id="1690606"/>
    <lineage>
        <taxon>Eukaryota</taxon>
        <taxon>Fungi</taxon>
        <taxon>Dikarya</taxon>
        <taxon>Ascomycota</taxon>
        <taxon>Pezizomycotina</taxon>
        <taxon>Eurotiomycetes</taxon>
        <taxon>Chaetothyriomycetidae</taxon>
        <taxon>Chaetothyriales</taxon>
        <taxon>Herpotrichiellaceae</taxon>
        <taxon>Exophiala</taxon>
    </lineage>
</organism>
<accession>A0AAV9NGW5</accession>
<evidence type="ECO:0000313" key="2">
    <source>
        <dbReference type="EMBL" id="KAK5057757.1"/>
    </source>
</evidence>
<proteinExistence type="predicted"/>
<dbReference type="RefSeq" id="XP_064708875.1">
    <property type="nucleotide sequence ID" value="XM_064855286.1"/>
</dbReference>
<evidence type="ECO:0000256" key="1">
    <source>
        <dbReference type="SAM" id="Phobius"/>
    </source>
</evidence>
<protein>
    <submittedName>
        <fullName evidence="2">Uncharacterized protein</fullName>
    </submittedName>
</protein>
<keyword evidence="3" id="KW-1185">Reference proteome</keyword>
<reference evidence="2 3" key="1">
    <citation type="submission" date="2023-08" db="EMBL/GenBank/DDBJ databases">
        <title>Black Yeasts Isolated from many extreme environments.</title>
        <authorList>
            <person name="Coleine C."/>
            <person name="Stajich J.E."/>
            <person name="Selbmann L."/>
        </authorList>
    </citation>
    <scope>NUCLEOTIDE SEQUENCE [LARGE SCALE GENOMIC DNA]</scope>
    <source>
        <strain evidence="2 3">CCFEE 5792</strain>
    </source>
</reference>
<evidence type="ECO:0000313" key="3">
    <source>
        <dbReference type="Proteomes" id="UP001358417"/>
    </source>
</evidence>